<accession>A0A2S1R1X9</accession>
<dbReference type="Proteomes" id="UP000244929">
    <property type="component" value="Chromosome"/>
</dbReference>
<sequence>MTKEYFTEAVYKYFPRGINEISHLQDYMASTEFIALSNKCHEEELRKKNGDFDRFYKEIESLDTLKNFYDFTLFHQNDRAHNLQLGELIGTKHYSICLYVSIIIPYYVIYVLETDVSHALAEPVDFLRPGYKEPKRSHEMEMYYKPLMDQMGDVAKKYFHAQQFPEELVHTIIPDISYQAIPFGEFTFFNAFFHESYYYFRL</sequence>
<dbReference type="KEGG" id="falb:HYN59_16700"/>
<evidence type="ECO:0000313" key="2">
    <source>
        <dbReference type="Proteomes" id="UP000244929"/>
    </source>
</evidence>
<organism evidence="1 2">
    <name type="scientific">Flavobacterium album</name>
    <dbReference type="NCBI Taxonomy" id="2175091"/>
    <lineage>
        <taxon>Bacteria</taxon>
        <taxon>Pseudomonadati</taxon>
        <taxon>Bacteroidota</taxon>
        <taxon>Flavobacteriia</taxon>
        <taxon>Flavobacteriales</taxon>
        <taxon>Flavobacteriaceae</taxon>
        <taxon>Flavobacterium</taxon>
    </lineage>
</organism>
<reference evidence="1 2" key="1">
    <citation type="submission" date="2018-04" db="EMBL/GenBank/DDBJ databases">
        <title>Genome sequencing of Flavobacterium sp. HYN0059.</title>
        <authorList>
            <person name="Yi H."/>
            <person name="Baek C."/>
        </authorList>
    </citation>
    <scope>NUCLEOTIDE SEQUENCE [LARGE SCALE GENOMIC DNA]</scope>
    <source>
        <strain evidence="1 2">HYN0059</strain>
    </source>
</reference>
<protein>
    <submittedName>
        <fullName evidence="1">Uncharacterized protein</fullName>
    </submittedName>
</protein>
<name>A0A2S1R1X9_9FLAO</name>
<proteinExistence type="predicted"/>
<dbReference type="AlphaFoldDB" id="A0A2S1R1X9"/>
<gene>
    <name evidence="1" type="ORF">HYN59_16700</name>
</gene>
<dbReference type="EMBL" id="CP029186">
    <property type="protein sequence ID" value="AWH86644.1"/>
    <property type="molecule type" value="Genomic_DNA"/>
</dbReference>
<dbReference type="OrthoDB" id="1346118at2"/>
<evidence type="ECO:0000313" key="1">
    <source>
        <dbReference type="EMBL" id="AWH86644.1"/>
    </source>
</evidence>
<keyword evidence="2" id="KW-1185">Reference proteome</keyword>
<dbReference type="RefSeq" id="WP_108779367.1">
    <property type="nucleotide sequence ID" value="NZ_CP029186.1"/>
</dbReference>